<name>A0A1M6CZ75_9FIRM</name>
<dbReference type="OrthoDB" id="5770817at2"/>
<dbReference type="STRING" id="1121420.SAMN02746098_04434"/>
<dbReference type="Proteomes" id="UP000183954">
    <property type="component" value="Unassembled WGS sequence"/>
</dbReference>
<dbReference type="EMBL" id="FQXJ01000022">
    <property type="protein sequence ID" value="SHI66250.1"/>
    <property type="molecule type" value="Genomic_DNA"/>
</dbReference>
<dbReference type="RefSeq" id="WP_073032256.1">
    <property type="nucleotide sequence ID" value="NZ_FQXJ01000022.1"/>
</dbReference>
<organism evidence="1 2">
    <name type="scientific">Desulfosporosinus lacus DSM 15449</name>
    <dbReference type="NCBI Taxonomy" id="1121420"/>
    <lineage>
        <taxon>Bacteria</taxon>
        <taxon>Bacillati</taxon>
        <taxon>Bacillota</taxon>
        <taxon>Clostridia</taxon>
        <taxon>Eubacteriales</taxon>
        <taxon>Desulfitobacteriaceae</taxon>
        <taxon>Desulfosporosinus</taxon>
    </lineage>
</organism>
<proteinExistence type="predicted"/>
<accession>A0A1M6CZ75</accession>
<dbReference type="AlphaFoldDB" id="A0A1M6CZ75"/>
<keyword evidence="2" id="KW-1185">Reference proteome</keyword>
<reference evidence="2" key="1">
    <citation type="submission" date="2016-11" db="EMBL/GenBank/DDBJ databases">
        <authorList>
            <person name="Varghese N."/>
            <person name="Submissions S."/>
        </authorList>
    </citation>
    <scope>NUCLEOTIDE SEQUENCE [LARGE SCALE GENOMIC DNA]</scope>
    <source>
        <strain evidence="2">DSM 15449</strain>
    </source>
</reference>
<protein>
    <submittedName>
        <fullName evidence="1">Uncharacterized protein</fullName>
    </submittedName>
</protein>
<sequence length="84" mass="9830">MKWNEVRNIYPNQFVKFEVLKSHIENDKEYVDEIAVIGPIADDKATRELLESKDNVLIYHTANEVAVIKLRTRIGLRRALRNAH</sequence>
<gene>
    <name evidence="1" type="ORF">SAMN02746098_04434</name>
</gene>
<evidence type="ECO:0000313" key="1">
    <source>
        <dbReference type="EMBL" id="SHI66250.1"/>
    </source>
</evidence>
<evidence type="ECO:0000313" key="2">
    <source>
        <dbReference type="Proteomes" id="UP000183954"/>
    </source>
</evidence>